<dbReference type="AlphaFoldDB" id="A0AAW8YIX6"/>
<dbReference type="RefSeq" id="WP_005917772.1">
    <property type="nucleotide sequence ID" value="NZ_BJMF01000003.1"/>
</dbReference>
<proteinExistence type="predicted"/>
<reference evidence="1" key="1">
    <citation type="journal article" date="2023" name="PeerJ">
        <title>Selection and evaluation of lactic acid bacteria from chicken feces in Thailand as potential probiotics.</title>
        <authorList>
            <person name="Khurajog B."/>
            <person name="Disastra Y."/>
            <person name="Lawwyne L.D."/>
            <person name="Sirichokchatchawan W."/>
            <person name="Niyomtham W."/>
            <person name="Yindee J."/>
            <person name="Hampson D.J."/>
            <person name="Prapasarakul N."/>
        </authorList>
    </citation>
    <scope>NUCLEOTIDE SEQUENCE</scope>
    <source>
        <strain evidence="1">BF9</strain>
    </source>
</reference>
<evidence type="ECO:0000313" key="1">
    <source>
        <dbReference type="EMBL" id="MDV2621509.1"/>
    </source>
</evidence>
<comment type="caution">
    <text evidence="1">The sequence shown here is derived from an EMBL/GenBank/DDBJ whole genome shotgun (WGS) entry which is preliminary data.</text>
</comment>
<dbReference type="EMBL" id="JAWJAV010000004">
    <property type="protein sequence ID" value="MDV2621509.1"/>
    <property type="molecule type" value="Genomic_DNA"/>
</dbReference>
<evidence type="ECO:0000313" key="2">
    <source>
        <dbReference type="Proteomes" id="UP001280897"/>
    </source>
</evidence>
<gene>
    <name evidence="1" type="ORF">R0G89_07150</name>
</gene>
<dbReference type="Proteomes" id="UP001280897">
    <property type="component" value="Unassembled WGS sequence"/>
</dbReference>
<reference evidence="1" key="2">
    <citation type="submission" date="2023-10" db="EMBL/GenBank/DDBJ databases">
        <authorList>
            <person name="Khurajog B."/>
        </authorList>
    </citation>
    <scope>NUCLEOTIDE SEQUENCE</scope>
    <source>
        <strain evidence="1">BF9</strain>
    </source>
</reference>
<protein>
    <submittedName>
        <fullName evidence="1">Uncharacterized protein</fullName>
    </submittedName>
</protein>
<dbReference type="GeneID" id="57366300"/>
<accession>A0AAW8YIX6</accession>
<sequence>MDKGYGVKLAYYESLLENSYAEAVAKLKEKYGTVEDDYFREKSYERFLNGKIKFPEKGNFSKTALGLYCHHVNENHHEHLADLEWIKKYQYSFELQQKEQLVYCDLFEHLLLQALIMKETGNQFGEAEFRVFLAPDIINFYSRKLEPKTKWKKVIKQRAFLPSEETEQLLDKVMGFLGTV</sequence>
<organism evidence="1 2">
    <name type="scientific">Pediococcus acidilactici</name>
    <dbReference type="NCBI Taxonomy" id="1254"/>
    <lineage>
        <taxon>Bacteria</taxon>
        <taxon>Bacillati</taxon>
        <taxon>Bacillota</taxon>
        <taxon>Bacilli</taxon>
        <taxon>Lactobacillales</taxon>
        <taxon>Lactobacillaceae</taxon>
        <taxon>Pediococcus</taxon>
        <taxon>Pediococcus acidilactici group</taxon>
    </lineage>
</organism>
<name>A0AAW8YIX6_PEDAC</name>